<comment type="similarity">
    <text evidence="4">Belongs to the class I-like SAM-binding methyltransferase superfamily. RNA M5U methyltransferase family.</text>
</comment>
<dbReference type="PANTHER" id="PTHR11061">
    <property type="entry name" value="RNA M5U METHYLTRANSFERASE"/>
    <property type="match status" value="1"/>
</dbReference>
<reference evidence="7" key="1">
    <citation type="journal article" date="2020" name="mSystems">
        <title>Genome- and Community-Level Interaction Insights into Carbon Utilization and Element Cycling Functions of Hydrothermarchaeota in Hydrothermal Sediment.</title>
        <authorList>
            <person name="Zhou Z."/>
            <person name="Liu Y."/>
            <person name="Xu W."/>
            <person name="Pan J."/>
            <person name="Luo Z.H."/>
            <person name="Li M."/>
        </authorList>
    </citation>
    <scope>NUCLEOTIDE SEQUENCE [LARGE SCALE GENOMIC DNA]</scope>
    <source>
        <strain evidence="7">SpSt-143</strain>
    </source>
</reference>
<dbReference type="SUPFAM" id="SSF50249">
    <property type="entry name" value="Nucleic acid-binding proteins"/>
    <property type="match status" value="1"/>
</dbReference>
<proteinExistence type="inferred from homology"/>
<dbReference type="GO" id="GO:0008173">
    <property type="term" value="F:RNA methyltransferase activity"/>
    <property type="evidence" value="ECO:0007669"/>
    <property type="project" value="InterPro"/>
</dbReference>
<feature type="binding site" evidence="4">
    <location>
        <position position="298"/>
    </location>
    <ligand>
        <name>S-adenosyl-L-methionine</name>
        <dbReference type="ChEBI" id="CHEBI:59789"/>
    </ligand>
</feature>
<dbReference type="Gene3D" id="3.40.50.150">
    <property type="entry name" value="Vaccinia Virus protein VP39"/>
    <property type="match status" value="1"/>
</dbReference>
<dbReference type="InterPro" id="IPR029063">
    <property type="entry name" value="SAM-dependent_MTases_sf"/>
</dbReference>
<dbReference type="SUPFAM" id="SSF53335">
    <property type="entry name" value="S-adenosyl-L-methionine-dependent methyltransferases"/>
    <property type="match status" value="1"/>
</dbReference>
<dbReference type="PROSITE" id="PS01231">
    <property type="entry name" value="TRMA_2"/>
    <property type="match status" value="1"/>
</dbReference>
<dbReference type="PROSITE" id="PS51687">
    <property type="entry name" value="SAM_MT_RNA_M5U"/>
    <property type="match status" value="1"/>
</dbReference>
<feature type="domain" description="TRAM" evidence="6">
    <location>
        <begin position="1"/>
        <end position="59"/>
    </location>
</feature>
<dbReference type="InterPro" id="IPR010280">
    <property type="entry name" value="U5_MeTrfase_fam"/>
</dbReference>
<gene>
    <name evidence="7" type="primary">rlmD</name>
    <name evidence="7" type="ORF">ENO59_11505</name>
</gene>
<keyword evidence="3 4" id="KW-0949">S-adenosyl-L-methionine</keyword>
<dbReference type="PANTHER" id="PTHR11061:SF30">
    <property type="entry name" value="TRNA (URACIL(54)-C(5))-METHYLTRANSFERASE"/>
    <property type="match status" value="1"/>
</dbReference>
<evidence type="ECO:0000256" key="4">
    <source>
        <dbReference type="PROSITE-ProRule" id="PRU01024"/>
    </source>
</evidence>
<evidence type="ECO:0000256" key="5">
    <source>
        <dbReference type="PROSITE-ProRule" id="PRU10015"/>
    </source>
</evidence>
<feature type="binding site" evidence="4">
    <location>
        <position position="397"/>
    </location>
    <ligand>
        <name>S-adenosyl-L-methionine</name>
        <dbReference type="ChEBI" id="CHEBI:59789"/>
    </ligand>
</feature>
<evidence type="ECO:0000256" key="1">
    <source>
        <dbReference type="ARBA" id="ARBA00022603"/>
    </source>
</evidence>
<feature type="binding site" evidence="4">
    <location>
        <position position="327"/>
    </location>
    <ligand>
        <name>S-adenosyl-L-methionine</name>
        <dbReference type="ChEBI" id="CHEBI:59789"/>
    </ligand>
</feature>
<dbReference type="EMBL" id="DSGB01000006">
    <property type="protein sequence ID" value="HER97111.1"/>
    <property type="molecule type" value="Genomic_DNA"/>
</dbReference>
<dbReference type="AlphaFoldDB" id="A0A7V2B2L3"/>
<feature type="active site" evidence="5">
    <location>
        <position position="424"/>
    </location>
</feature>
<dbReference type="Gene3D" id="2.40.50.140">
    <property type="entry name" value="Nucleic acid-binding proteins"/>
    <property type="match status" value="1"/>
</dbReference>
<keyword evidence="2 4" id="KW-0808">Transferase</keyword>
<evidence type="ECO:0000259" key="6">
    <source>
        <dbReference type="PROSITE" id="PS50926"/>
    </source>
</evidence>
<dbReference type="InterPro" id="IPR002792">
    <property type="entry name" value="TRAM_dom"/>
</dbReference>
<dbReference type="Pfam" id="PF05958">
    <property type="entry name" value="tRNA_U5-meth_tr"/>
    <property type="match status" value="1"/>
</dbReference>
<dbReference type="GO" id="GO:0006396">
    <property type="term" value="P:RNA processing"/>
    <property type="evidence" value="ECO:0007669"/>
    <property type="project" value="InterPro"/>
</dbReference>
<dbReference type="GO" id="GO:0008757">
    <property type="term" value="F:S-adenosylmethionine-dependent methyltransferase activity"/>
    <property type="evidence" value="ECO:0007669"/>
    <property type="project" value="UniProtKB-ARBA"/>
</dbReference>
<comment type="caution">
    <text evidence="7">The sequence shown here is derived from an EMBL/GenBank/DDBJ whole genome shotgun (WGS) entry which is preliminary data.</text>
</comment>
<accession>A0A7V2B2L3</accession>
<evidence type="ECO:0000256" key="3">
    <source>
        <dbReference type="ARBA" id="ARBA00022691"/>
    </source>
</evidence>
<dbReference type="PROSITE" id="PS01230">
    <property type="entry name" value="TRMA_1"/>
    <property type="match status" value="1"/>
</dbReference>
<dbReference type="InterPro" id="IPR012340">
    <property type="entry name" value="NA-bd_OB-fold"/>
</dbReference>
<dbReference type="FunFam" id="3.40.50.150:FF:000009">
    <property type="entry name" value="23S rRNA (Uracil(1939)-C(5))-methyltransferase RlmD"/>
    <property type="match status" value="1"/>
</dbReference>
<dbReference type="PROSITE" id="PS50926">
    <property type="entry name" value="TRAM"/>
    <property type="match status" value="1"/>
</dbReference>
<keyword evidence="1 4" id="KW-0489">Methyltransferase</keyword>
<name>A0A7V2B2L3_RHOMR</name>
<feature type="active site" description="Nucleophile" evidence="4">
    <location>
        <position position="424"/>
    </location>
</feature>
<dbReference type="EC" id="2.1.1.190" evidence="7"/>
<dbReference type="GO" id="GO:0001510">
    <property type="term" value="P:RNA methylation"/>
    <property type="evidence" value="ECO:0007669"/>
    <property type="project" value="UniProtKB-ARBA"/>
</dbReference>
<evidence type="ECO:0000313" key="7">
    <source>
        <dbReference type="EMBL" id="HER97111.1"/>
    </source>
</evidence>
<sequence>MLHQGDELELRIEKFADRGKSLTRVDGYVLFIESGVPGDRVRICVTKRKASYAEARIVQLLEPSPLRTAPRCRYFGTCGGCKWQHVHYEAQLEAKRQRVYEALVHHGGFDGVAVRPTLPSPRIYGYRNKMEFSFSTERWLTPEEIASQQPLDRHFAVGLHVPNNFYKVIDLEECHLPEPITVRLLNALRTFFKEQHWEPWDIRRHTGYLRHLVVRTGTRTGEVMVNLITSRYDTVRMAELKAFVQQRFPEVTTLVNTINTSPAQVAYGEATHILFGPGVIHDKIGPFQFEIAPEAFFQTNTEQAERLYEVTRELAEVKPEDLVYDLYCGTGTISIFIAPHVRHVVGVELVASAVENARANAAANHIPNCTFVAGDLLQVLTPEFVRMHGRPDVIIVDPPRGGMHPQVVRRIAQLRPERLVYVSCNPQTQARDLKLLREHYRIEAVQPVDLFPHTDHVECVVALRACQA</sequence>
<protein>
    <submittedName>
        <fullName evidence="7">23S rRNA (Uracil(1939)-C(5))-methyltransferase RlmD</fullName>
        <ecNumber evidence="7">2.1.1.190</ecNumber>
    </submittedName>
</protein>
<dbReference type="Gene3D" id="2.40.50.1070">
    <property type="match status" value="1"/>
</dbReference>
<dbReference type="NCBIfam" id="TIGR00479">
    <property type="entry name" value="rumA"/>
    <property type="match status" value="1"/>
</dbReference>
<evidence type="ECO:0000256" key="2">
    <source>
        <dbReference type="ARBA" id="ARBA00022679"/>
    </source>
</evidence>
<organism evidence="7">
    <name type="scientific">Rhodothermus marinus</name>
    <name type="common">Rhodothermus obamensis</name>
    <dbReference type="NCBI Taxonomy" id="29549"/>
    <lineage>
        <taxon>Bacteria</taxon>
        <taxon>Pseudomonadati</taxon>
        <taxon>Rhodothermota</taxon>
        <taxon>Rhodothermia</taxon>
        <taxon>Rhodothermales</taxon>
        <taxon>Rhodothermaceae</taxon>
        <taxon>Rhodothermus</taxon>
    </lineage>
</organism>
<dbReference type="InterPro" id="IPR030390">
    <property type="entry name" value="MeTrfase_TrmA_AS"/>
</dbReference>
<dbReference type="Pfam" id="PF01938">
    <property type="entry name" value="TRAM"/>
    <property type="match status" value="1"/>
</dbReference>
<feature type="binding site" evidence="4">
    <location>
        <position position="348"/>
    </location>
    <ligand>
        <name>S-adenosyl-L-methionine</name>
        <dbReference type="ChEBI" id="CHEBI:59789"/>
    </ligand>
</feature>
<dbReference type="CDD" id="cd02440">
    <property type="entry name" value="AdoMet_MTases"/>
    <property type="match status" value="1"/>
</dbReference>
<dbReference type="InterPro" id="IPR030391">
    <property type="entry name" value="MeTrfase_TrmA_CS"/>
</dbReference>
<dbReference type="FunFam" id="2.40.50.1070:FF:000003">
    <property type="entry name" value="23S rRNA (Uracil-5-)-methyltransferase RumA"/>
    <property type="match status" value="1"/>
</dbReference>